<name>A0A644UVX6_9ZZZZ</name>
<dbReference type="EMBL" id="VSSQ01000171">
    <property type="protein sequence ID" value="MPL83054.1"/>
    <property type="molecule type" value="Genomic_DNA"/>
</dbReference>
<dbReference type="AlphaFoldDB" id="A0A644UVX6"/>
<evidence type="ECO:0000313" key="1">
    <source>
        <dbReference type="EMBL" id="MPL83054.1"/>
    </source>
</evidence>
<comment type="caution">
    <text evidence="1">The sequence shown here is derived from an EMBL/GenBank/DDBJ whole genome shotgun (WGS) entry which is preliminary data.</text>
</comment>
<dbReference type="InterPro" id="IPR010239">
    <property type="entry name" value="CHP02001"/>
</dbReference>
<sequence length="251" mass="27707">MKRKPSATLFVLITAVILISPEILNAQSKVAFNSGVDLMSRYIWRGLNPGGSSPSIQPTLEMTAGSFTLGSWGAFSMSDGLTVQETDLYLSYAFREMLTFTITDYFLPDEAISNNNYFEYNKDKTGHVLEASLSFNGTEKIPFSLLAAINLWGADARKANGDLRHSTYFELGYNGKCQETDYSLFIGFTPDNPDSDKGETGYYGPYAGVINMGITVNREITVTDKFSLPVSTSFIINPQAENIFLVFGISF</sequence>
<protein>
    <recommendedName>
        <fullName evidence="2">MetA-pathway of phenol degradation</fullName>
    </recommendedName>
</protein>
<gene>
    <name evidence="1" type="ORF">SDC9_29004</name>
</gene>
<accession>A0A644UVX6</accession>
<organism evidence="1">
    <name type="scientific">bioreactor metagenome</name>
    <dbReference type="NCBI Taxonomy" id="1076179"/>
    <lineage>
        <taxon>unclassified sequences</taxon>
        <taxon>metagenomes</taxon>
        <taxon>ecological metagenomes</taxon>
    </lineage>
</organism>
<dbReference type="Pfam" id="PF09694">
    <property type="entry name" value="Gcw_chp"/>
    <property type="match status" value="1"/>
</dbReference>
<evidence type="ECO:0008006" key="2">
    <source>
        <dbReference type="Google" id="ProtNLM"/>
    </source>
</evidence>
<proteinExistence type="predicted"/>
<reference evidence="1" key="1">
    <citation type="submission" date="2019-08" db="EMBL/GenBank/DDBJ databases">
        <authorList>
            <person name="Kucharzyk K."/>
            <person name="Murdoch R.W."/>
            <person name="Higgins S."/>
            <person name="Loffler F."/>
        </authorList>
    </citation>
    <scope>NUCLEOTIDE SEQUENCE</scope>
</reference>